<reference evidence="3" key="1">
    <citation type="submission" date="2010-11" db="EMBL/GenBank/DDBJ databases">
        <title>The complete sequence of chromosome of Oceanithermus profundus DSM 14977.</title>
        <authorList>
            <consortium name="US DOE Joint Genome Institute (JGI-PGF)"/>
            <person name="Lucas S."/>
            <person name="Copeland A."/>
            <person name="Lapidus A."/>
            <person name="Bruce D."/>
            <person name="Goodwin L."/>
            <person name="Pitluck S."/>
            <person name="Kyrpides N."/>
            <person name="Mavromatis K."/>
            <person name="Pagani I."/>
            <person name="Ivanova N."/>
            <person name="Zhang X."/>
            <person name="Brettin T."/>
            <person name="Detter J.C."/>
            <person name="Tapia R."/>
            <person name="Han C."/>
            <person name="Land M."/>
            <person name="Hauser L."/>
            <person name="Markowitz V."/>
            <person name="Cheng J.-F."/>
            <person name="Hugenholtz P."/>
            <person name="Woyke T."/>
            <person name="Wu D."/>
            <person name="Tindall B."/>
            <person name="Faehnrich R."/>
            <person name="Brambilla E."/>
            <person name="Klenk H.-P."/>
            <person name="Eisen J.A."/>
        </authorList>
    </citation>
    <scope>NUCLEOTIDE SEQUENCE [LARGE SCALE GENOMIC DNA]</scope>
    <source>
        <strain evidence="3">DSM 14977 / NBRC 100410 / VKM B-2274 / 506</strain>
    </source>
</reference>
<evidence type="ECO:0000313" key="3">
    <source>
        <dbReference type="Proteomes" id="UP000008722"/>
    </source>
</evidence>
<name>E4U564_OCEP5</name>
<keyword evidence="3" id="KW-1185">Reference proteome</keyword>
<dbReference type="HOGENOM" id="CLU_939534_0_0_0"/>
<proteinExistence type="predicted"/>
<dbReference type="OrthoDB" id="9824650at2"/>
<reference evidence="2 3" key="2">
    <citation type="journal article" date="2011" name="Stand. Genomic Sci.">
        <title>Complete genome sequence of Oceanithermus profundus type strain (506).</title>
        <authorList>
            <person name="Pati A."/>
            <person name="Zhang X."/>
            <person name="Lapidus A."/>
            <person name="Nolan M."/>
            <person name="Lucas S."/>
            <person name="Del Rio T.G."/>
            <person name="Tice H."/>
            <person name="Cheng J.F."/>
            <person name="Tapia R."/>
            <person name="Han C."/>
            <person name="Goodwin L."/>
            <person name="Pitluck S."/>
            <person name="Liolios K."/>
            <person name="Pagani I."/>
            <person name="Ivanova N."/>
            <person name="Mavromatis K."/>
            <person name="Chen A."/>
            <person name="Palaniappan K."/>
            <person name="Hauser L."/>
            <person name="Jeffries C.D."/>
            <person name="Brambilla E.M."/>
            <person name="Rohl A."/>
            <person name="Mwirichia R."/>
            <person name="Rohde M."/>
            <person name="Tindall B.J."/>
            <person name="Sikorski J."/>
            <person name="Wirth R."/>
            <person name="Goker M."/>
            <person name="Woyke T."/>
            <person name="Detter J.C."/>
            <person name="Bristow J."/>
            <person name="Eisen J.A."/>
            <person name="Markowitz V."/>
            <person name="Hugenholtz P."/>
            <person name="Kyrpides N.C."/>
            <person name="Klenk H.P."/>
            <person name="Land M."/>
        </authorList>
    </citation>
    <scope>NUCLEOTIDE SEQUENCE [LARGE SCALE GENOMIC DNA]</scope>
    <source>
        <strain evidence="3">DSM 14977 / NBRC 100410 / VKM B-2274 / 506</strain>
    </source>
</reference>
<dbReference type="EMBL" id="CP002361">
    <property type="protein sequence ID" value="ADR37476.1"/>
    <property type="molecule type" value="Genomic_DNA"/>
</dbReference>
<dbReference type="Proteomes" id="UP000008722">
    <property type="component" value="Chromosome"/>
</dbReference>
<accession>E4U564</accession>
<keyword evidence="1" id="KW-0732">Signal</keyword>
<feature type="signal peptide" evidence="1">
    <location>
        <begin position="1"/>
        <end position="23"/>
    </location>
</feature>
<feature type="chain" id="PRO_5003187624" description="Lipoprotein" evidence="1">
    <location>
        <begin position="24"/>
        <end position="296"/>
    </location>
</feature>
<dbReference type="AlphaFoldDB" id="E4U564"/>
<evidence type="ECO:0000313" key="2">
    <source>
        <dbReference type="EMBL" id="ADR37476.1"/>
    </source>
</evidence>
<evidence type="ECO:0000256" key="1">
    <source>
        <dbReference type="SAM" id="SignalP"/>
    </source>
</evidence>
<evidence type="ECO:0008006" key="4">
    <source>
        <dbReference type="Google" id="ProtNLM"/>
    </source>
</evidence>
<sequence precursor="true">MKKRWIFVGAVLTVLLAACGTQAPSGGGGTSSIDPREVAGTLSTANEQLYDVSAPLGRVGIPVPLLLLPFSSGTAPLDVASWDCGSVTVTGTLTDTDGDGIPVNATYDGRCSWSYSGTEGSFSGYWEYRNLKVQDPDDADPAAGIKVNGVVEWGYSGGGQSLTWTWTLTQHDFVKQSGGYGFTYVGNWRIVVNDTDNYAFDYNLSGTWAPDTATDPWGNGTLNASGDFSGSGPACTGWSLQATLSGVHFNGGMIDGGSATYTGTDCDGTSVTFDVTWTPTQVCITAGGNTICVPNG</sequence>
<dbReference type="RefSeq" id="WP_013458646.1">
    <property type="nucleotide sequence ID" value="NC_014761.1"/>
</dbReference>
<dbReference type="eggNOG" id="ENOG5033FZY">
    <property type="taxonomic scope" value="Bacteria"/>
</dbReference>
<protein>
    <recommendedName>
        <fullName evidence="4">Lipoprotein</fullName>
    </recommendedName>
</protein>
<gene>
    <name evidence="2" type="ordered locus">Ocepr_2025</name>
</gene>
<organism evidence="2 3">
    <name type="scientific">Oceanithermus profundus (strain DSM 14977 / NBRC 100410 / VKM B-2274 / 506)</name>
    <dbReference type="NCBI Taxonomy" id="670487"/>
    <lineage>
        <taxon>Bacteria</taxon>
        <taxon>Thermotogati</taxon>
        <taxon>Deinococcota</taxon>
        <taxon>Deinococci</taxon>
        <taxon>Thermales</taxon>
        <taxon>Thermaceae</taxon>
        <taxon>Oceanithermus</taxon>
    </lineage>
</organism>
<dbReference type="KEGG" id="opr:Ocepr_2025"/>
<dbReference type="PROSITE" id="PS51257">
    <property type="entry name" value="PROKAR_LIPOPROTEIN"/>
    <property type="match status" value="1"/>
</dbReference>